<evidence type="ECO:0000313" key="2">
    <source>
        <dbReference type="EMBL" id="MBB3837604.1"/>
    </source>
</evidence>
<feature type="transmembrane region" description="Helical" evidence="1">
    <location>
        <begin position="21"/>
        <end position="44"/>
    </location>
</feature>
<dbReference type="Pfam" id="PF13795">
    <property type="entry name" value="HupE_UreJ_2"/>
    <property type="match status" value="1"/>
</dbReference>
<keyword evidence="1" id="KW-1133">Transmembrane helix</keyword>
<reference evidence="2 3" key="1">
    <citation type="submission" date="2020-08" db="EMBL/GenBank/DDBJ databases">
        <title>Genomic Encyclopedia of Type Strains, Phase IV (KMG-IV): sequencing the most valuable type-strain genomes for metagenomic binning, comparative biology and taxonomic classification.</title>
        <authorList>
            <person name="Goeker M."/>
        </authorList>
    </citation>
    <scope>NUCLEOTIDE SEQUENCE [LARGE SCALE GENOMIC DNA]</scope>
    <source>
        <strain evidence="2 3">DSM 17976</strain>
    </source>
</reference>
<feature type="transmembrane region" description="Helical" evidence="1">
    <location>
        <begin position="389"/>
        <end position="407"/>
    </location>
</feature>
<gene>
    <name evidence="2" type="ORF">FHS57_001601</name>
</gene>
<feature type="transmembrane region" description="Helical" evidence="1">
    <location>
        <begin position="365"/>
        <end position="382"/>
    </location>
</feature>
<evidence type="ECO:0000313" key="3">
    <source>
        <dbReference type="Proteomes" id="UP000541352"/>
    </source>
</evidence>
<sequence length="424" mass="47661">MAFTLTQFGEIENQIMVATKAWVRGLLLFVFLFPQWGAGGYLFAHPMPSSMVVLNIHEKHISGEVLLPLSELQSAIGMSVSDHSERLVERLGDSLRRYLVKHIRPKSFEGMPWKVTVGEMQLLESNDPIVGMYKELVVQFDMVPPSGYDLRNFFFDYDVILHQVASHKALIHVKQDWAQGLVREDTLTQQIGVIEWDVVNNKLNPFLVSLQQGSRWKGFTNMVHLGIDHIAEGTDHLLFVLTLLFPAMLVVSEGRWRKSLELKASLLNLLKIITAFTVGHSLTLLIGALQWLHFPAKPIEVLIAITILVSAFHALKPIYPKREVIIAGLFGLVHGLAFAETLTNLDLSTTQMVLSILGFNVGIELMQLTLLAVAFPLLFLLAKTSFYGPIRTAGAVMMMLLALAWMVERIQESPNFVTEWLARL</sequence>
<feature type="transmembrane region" description="Helical" evidence="1">
    <location>
        <begin position="268"/>
        <end position="292"/>
    </location>
</feature>
<dbReference type="EMBL" id="JACIBY010000003">
    <property type="protein sequence ID" value="MBB3837604.1"/>
    <property type="molecule type" value="Genomic_DNA"/>
</dbReference>
<dbReference type="Proteomes" id="UP000541352">
    <property type="component" value="Unassembled WGS sequence"/>
</dbReference>
<keyword evidence="1" id="KW-0472">Membrane</keyword>
<feature type="transmembrane region" description="Helical" evidence="1">
    <location>
        <begin position="298"/>
        <end position="315"/>
    </location>
</feature>
<protein>
    <recommendedName>
        <fullName evidence="4">HupE/UreJ family protein</fullName>
    </recommendedName>
</protein>
<comment type="caution">
    <text evidence="2">The sequence shown here is derived from an EMBL/GenBank/DDBJ whole genome shotgun (WGS) entry which is preliminary data.</text>
</comment>
<evidence type="ECO:0008006" key="4">
    <source>
        <dbReference type="Google" id="ProtNLM"/>
    </source>
</evidence>
<evidence type="ECO:0000256" key="1">
    <source>
        <dbReference type="SAM" id="Phobius"/>
    </source>
</evidence>
<dbReference type="RefSeq" id="WP_229601285.1">
    <property type="nucleotide sequence ID" value="NZ_JACIBY010000003.1"/>
</dbReference>
<name>A0A7W5ZKQ6_9BACT</name>
<accession>A0A7W5ZKQ6</accession>
<dbReference type="AlphaFoldDB" id="A0A7W5ZKQ6"/>
<dbReference type="InterPro" id="IPR032809">
    <property type="entry name" value="Put_HupE_UreJ"/>
</dbReference>
<keyword evidence="1" id="KW-0812">Transmembrane</keyword>
<organism evidence="2 3">
    <name type="scientific">Runella defluvii</name>
    <dbReference type="NCBI Taxonomy" id="370973"/>
    <lineage>
        <taxon>Bacteria</taxon>
        <taxon>Pseudomonadati</taxon>
        <taxon>Bacteroidota</taxon>
        <taxon>Cytophagia</taxon>
        <taxon>Cytophagales</taxon>
        <taxon>Spirosomataceae</taxon>
        <taxon>Runella</taxon>
    </lineage>
</organism>
<keyword evidence="3" id="KW-1185">Reference proteome</keyword>
<feature type="transmembrane region" description="Helical" evidence="1">
    <location>
        <begin position="237"/>
        <end position="256"/>
    </location>
</feature>
<feature type="transmembrane region" description="Helical" evidence="1">
    <location>
        <begin position="324"/>
        <end position="345"/>
    </location>
</feature>
<proteinExistence type="predicted"/>